<gene>
    <name evidence="3" type="ORF">D4739_13650</name>
</gene>
<comment type="caution">
    <text evidence="3">The sequence shown here is derived from an EMBL/GenBank/DDBJ whole genome shotgun (WGS) entry which is preliminary data.</text>
</comment>
<dbReference type="Pfam" id="PF11298">
    <property type="entry name" value="DUF3099"/>
    <property type="match status" value="1"/>
</dbReference>
<keyword evidence="2" id="KW-0812">Transmembrane</keyword>
<reference evidence="4" key="1">
    <citation type="submission" date="2018-09" db="EMBL/GenBank/DDBJ databases">
        <authorList>
            <person name="Zhu H."/>
        </authorList>
    </citation>
    <scope>NUCLEOTIDE SEQUENCE [LARGE SCALE GENOMIC DNA]</scope>
    <source>
        <strain evidence="4">K1W22B-1</strain>
    </source>
</reference>
<protein>
    <submittedName>
        <fullName evidence="3">DUF3099 domain-containing protein</fullName>
    </submittedName>
</protein>
<dbReference type="OrthoDB" id="4229919at2"/>
<accession>A0A3A5H948</accession>
<evidence type="ECO:0000313" key="4">
    <source>
        <dbReference type="Proteomes" id="UP000276542"/>
    </source>
</evidence>
<dbReference type="RefSeq" id="WP_120061133.1">
    <property type="nucleotide sequence ID" value="NZ_QYRP01000002.1"/>
</dbReference>
<name>A0A3A5H948_9ACTN</name>
<dbReference type="AlphaFoldDB" id="A0A3A5H948"/>
<feature type="transmembrane region" description="Helical" evidence="2">
    <location>
        <begin position="57"/>
        <end position="78"/>
    </location>
</feature>
<evidence type="ECO:0000256" key="2">
    <source>
        <dbReference type="SAM" id="Phobius"/>
    </source>
</evidence>
<keyword evidence="2" id="KW-0472">Membrane</keyword>
<organism evidence="3 4">
    <name type="scientific">Nocardioides cavernaquae</name>
    <dbReference type="NCBI Taxonomy" id="2321396"/>
    <lineage>
        <taxon>Bacteria</taxon>
        <taxon>Bacillati</taxon>
        <taxon>Actinomycetota</taxon>
        <taxon>Actinomycetes</taxon>
        <taxon>Propionibacteriales</taxon>
        <taxon>Nocardioidaceae</taxon>
        <taxon>Nocardioides</taxon>
    </lineage>
</organism>
<feature type="transmembrane region" description="Helical" evidence="2">
    <location>
        <begin position="34"/>
        <end position="51"/>
    </location>
</feature>
<evidence type="ECO:0000256" key="1">
    <source>
        <dbReference type="SAM" id="MobiDB-lite"/>
    </source>
</evidence>
<dbReference type="Proteomes" id="UP000276542">
    <property type="component" value="Unassembled WGS sequence"/>
</dbReference>
<evidence type="ECO:0000313" key="3">
    <source>
        <dbReference type="EMBL" id="RJS47163.1"/>
    </source>
</evidence>
<keyword evidence="2" id="KW-1133">Transmembrane helix</keyword>
<dbReference type="InterPro" id="IPR021449">
    <property type="entry name" value="DUF3099"/>
</dbReference>
<proteinExistence type="predicted"/>
<keyword evidence="4" id="KW-1185">Reference proteome</keyword>
<sequence length="100" mass="10924">MRHRDRRHGGDEAIVITTAPQSVDDELGHRQRRYLISMAIRTACVVGAVVVKDGWLLWVMIIGAVFLPYVAVVMANAATKRDDGPAMQSPGSQRGMLPPA</sequence>
<dbReference type="EMBL" id="QYRP01000002">
    <property type="protein sequence ID" value="RJS47163.1"/>
    <property type="molecule type" value="Genomic_DNA"/>
</dbReference>
<feature type="region of interest" description="Disordered" evidence="1">
    <location>
        <begin position="81"/>
        <end position="100"/>
    </location>
</feature>